<dbReference type="OrthoDB" id="687730at2759"/>
<gene>
    <name evidence="23" type="ORF">TCAL_00011</name>
</gene>
<dbReference type="Gene3D" id="2.60.200.20">
    <property type="match status" value="1"/>
</dbReference>
<evidence type="ECO:0000256" key="11">
    <source>
        <dbReference type="ARBA" id="ARBA00023128"/>
    </source>
</evidence>
<evidence type="ECO:0000256" key="19">
    <source>
        <dbReference type="SAM" id="Coils"/>
    </source>
</evidence>
<evidence type="ECO:0000256" key="16">
    <source>
        <dbReference type="ARBA" id="ARBA00061687"/>
    </source>
</evidence>
<dbReference type="PANTHER" id="PTHR15715">
    <property type="entry name" value="CENTROSOMAL PROTEIN OF 170 KDA"/>
    <property type="match status" value="1"/>
</dbReference>
<dbReference type="InterPro" id="IPR008984">
    <property type="entry name" value="SMAD_FHA_dom_sf"/>
</dbReference>
<name>A0A553PF90_TIGCA</name>
<dbReference type="GO" id="GO:0005813">
    <property type="term" value="C:centrosome"/>
    <property type="evidence" value="ECO:0007669"/>
    <property type="project" value="UniProtKB-SubCell"/>
</dbReference>
<keyword evidence="7 21" id="KW-0812">Transmembrane</keyword>
<sequence length="597" mass="66581">MVATPVVTGESTSGDEGPDPYPKASLLCRPNSHPFEDRLLTLDQAVKVGRSVARARPASHNAIFDCKVLSRNHALIWYENGKFFLQDTKSSNGTFVNNQRLSKGSEESLPREVCSGDILQFGVDVMENSRKVTHGCIIATLKLYLPDGKEAKASPTIMNADSGTILPPEDLHQLNQYIQEALTREQLLETKLAVLQRIVNQTGLATQDAWKSLIDEDRLLTRVEILESHLTVYEKSMTEDKAREEAARLIAEKEQYQEVAKTSLKNMMEEKVKATKATHELQSQLSAVEDEFAMFRDLYQRTMDENKELAILLSELKTEYDALKAEVPKPPTIEAPDTAAIKSDMSVEEPSENVAGKDPDPLLSDPPSQKFEKFDPNTTIEIHSEPKDCTENNVSDDQERDLRPLLNGRLNNGSTEDDLVEDSLSTCTSVAEDSLSRISVDNDLSEIAAIERCDSAVQTSNDDQLPSSSFPPVNLREAYHEDLLDLQRALDEKIEEVNELRQRLSESLSASVRSEDPSSPQLSQLLRYKEKYMELSEERKQMEDNFVALEKAVEAISLQSQTTSACSVIPLAILFVSIIVAYLPTFAAILGTTEKIN</sequence>
<keyword evidence="6" id="KW-0597">Phosphoprotein</keyword>
<dbReference type="PROSITE" id="PS50006">
    <property type="entry name" value="FHA_DOMAIN"/>
    <property type="match status" value="1"/>
</dbReference>
<proteinExistence type="inferred from homology"/>
<dbReference type="InterPro" id="IPR051176">
    <property type="entry name" value="Cent_Immune-Sig_Mod"/>
</dbReference>
<keyword evidence="10 19" id="KW-0175">Coiled coil</keyword>
<evidence type="ECO:0000256" key="8">
    <source>
        <dbReference type="ARBA" id="ARBA00022824"/>
    </source>
</evidence>
<keyword evidence="8" id="KW-0256">Endoplasmic reticulum</keyword>
<evidence type="ECO:0000256" key="4">
    <source>
        <dbReference type="ARBA" id="ARBA00022475"/>
    </source>
</evidence>
<dbReference type="AlphaFoldDB" id="A0A553PF90"/>
<evidence type="ECO:0000259" key="22">
    <source>
        <dbReference type="PROSITE" id="PS50006"/>
    </source>
</evidence>
<dbReference type="CDD" id="cd21911">
    <property type="entry name" value="CC1_SLMAP"/>
    <property type="match status" value="1"/>
</dbReference>
<evidence type="ECO:0000313" key="23">
    <source>
        <dbReference type="EMBL" id="TRY76365.1"/>
    </source>
</evidence>
<feature type="compositionally biased region" description="Low complexity" evidence="20">
    <location>
        <begin position="404"/>
        <end position="413"/>
    </location>
</feature>
<feature type="coiled-coil region" evidence="19">
    <location>
        <begin position="476"/>
        <end position="559"/>
    </location>
</feature>
<keyword evidence="9 21" id="KW-1133">Transmembrane helix</keyword>
<dbReference type="PANTHER" id="PTHR15715:SF37">
    <property type="entry name" value="LD47843P"/>
    <property type="match status" value="1"/>
</dbReference>
<dbReference type="STRING" id="6832.A0A553PF90"/>
<keyword evidence="13" id="KW-0206">Cytoskeleton</keyword>
<evidence type="ECO:0000256" key="2">
    <source>
        <dbReference type="ARBA" id="ARBA00004304"/>
    </source>
</evidence>
<keyword evidence="12 21" id="KW-0472">Membrane</keyword>
<evidence type="ECO:0000256" key="15">
    <source>
        <dbReference type="ARBA" id="ARBA00060409"/>
    </source>
</evidence>
<evidence type="ECO:0000256" key="20">
    <source>
        <dbReference type="SAM" id="MobiDB-lite"/>
    </source>
</evidence>
<comment type="function">
    <text evidence="14">Associates with the striatin-interacting phosphatase and kinase (STRIPAK) core complex, forming the extended (SIKE1:SLMAP)STRIPAK complex. The (SIKE1:SLMAP)STRIPAK complex dephosphorylates STK3 leading to the inhibition of Hippo signaling and the control of cell growth. May play a role during myoblast fusion.</text>
</comment>
<comment type="similarity">
    <text evidence="16">Belongs to the SLMAP family.</text>
</comment>
<protein>
    <recommendedName>
        <fullName evidence="18">Sarcolemmal membrane-associated protein</fullName>
    </recommendedName>
</protein>
<evidence type="ECO:0000256" key="7">
    <source>
        <dbReference type="ARBA" id="ARBA00022692"/>
    </source>
</evidence>
<evidence type="ECO:0000256" key="12">
    <source>
        <dbReference type="ARBA" id="ARBA00023136"/>
    </source>
</evidence>
<evidence type="ECO:0000256" key="5">
    <source>
        <dbReference type="ARBA" id="ARBA00022490"/>
    </source>
</evidence>
<dbReference type="GO" id="GO:0042383">
    <property type="term" value="C:sarcolemma"/>
    <property type="evidence" value="ECO:0007669"/>
    <property type="project" value="UniProtKB-SubCell"/>
</dbReference>
<evidence type="ECO:0000256" key="17">
    <source>
        <dbReference type="ARBA" id="ARBA00066015"/>
    </source>
</evidence>
<evidence type="ECO:0000313" key="24">
    <source>
        <dbReference type="Proteomes" id="UP000318571"/>
    </source>
</evidence>
<comment type="caution">
    <text evidence="23">The sequence shown here is derived from an EMBL/GenBank/DDBJ whole genome shotgun (WGS) entry which is preliminary data.</text>
</comment>
<dbReference type="EMBL" id="VCGU01000004">
    <property type="protein sequence ID" value="TRY76365.1"/>
    <property type="molecule type" value="Genomic_DNA"/>
</dbReference>
<feature type="coiled-coil region" evidence="19">
    <location>
        <begin position="239"/>
        <end position="326"/>
    </location>
</feature>
<dbReference type="FunFam" id="2.60.200.20:FF:000003">
    <property type="entry name" value="sarcolemmal membrane-associated protein isoform X2"/>
    <property type="match status" value="1"/>
</dbReference>
<evidence type="ECO:0000256" key="13">
    <source>
        <dbReference type="ARBA" id="ARBA00023212"/>
    </source>
</evidence>
<dbReference type="GO" id="GO:0031966">
    <property type="term" value="C:mitochondrial membrane"/>
    <property type="evidence" value="ECO:0007669"/>
    <property type="project" value="UniProtKB-SubCell"/>
</dbReference>
<dbReference type="GO" id="GO:0005789">
    <property type="term" value="C:endoplasmic reticulum membrane"/>
    <property type="evidence" value="ECO:0007669"/>
    <property type="project" value="UniProtKB-SubCell"/>
</dbReference>
<evidence type="ECO:0000256" key="14">
    <source>
        <dbReference type="ARBA" id="ARBA00057671"/>
    </source>
</evidence>
<dbReference type="InterPro" id="IPR000253">
    <property type="entry name" value="FHA_dom"/>
</dbReference>
<comment type="subunit">
    <text evidence="17">Homodimer. Interacts with myosin. Interacts with SIKE1 and both associate with the STRIPAK core complex composed of PP2A catalytic and scaffolding subunits, the striatins (PP2A regulatory subunits), the striatin-associated proteins MOB4, STRIP1 and STRIP2, PDCD10 and members of the STE20 kinases, such as STK24 and STK26. Interacts (via FHA domain) with STK3 (when phosphorylated); the interaction associates STK3 with the STRIPAK complex.</text>
</comment>
<feature type="domain" description="FHA" evidence="22">
    <location>
        <begin position="46"/>
        <end position="101"/>
    </location>
</feature>
<dbReference type="CDD" id="cd22679">
    <property type="entry name" value="FHA_SLMAP"/>
    <property type="match status" value="1"/>
</dbReference>
<dbReference type="SMART" id="SM00240">
    <property type="entry name" value="FHA"/>
    <property type="match status" value="1"/>
</dbReference>
<dbReference type="SUPFAM" id="SSF49879">
    <property type="entry name" value="SMAD/FHA domain"/>
    <property type="match status" value="1"/>
</dbReference>
<keyword evidence="24" id="KW-1185">Reference proteome</keyword>
<feature type="region of interest" description="Disordered" evidence="20">
    <location>
        <begin position="1"/>
        <end position="24"/>
    </location>
</feature>
<keyword evidence="11" id="KW-0496">Mitochondrion</keyword>
<reference evidence="23 24" key="1">
    <citation type="journal article" date="2018" name="Nat. Ecol. Evol.">
        <title>Genomic signatures of mitonuclear coevolution across populations of Tigriopus californicus.</title>
        <authorList>
            <person name="Barreto F.S."/>
            <person name="Watson E.T."/>
            <person name="Lima T.G."/>
            <person name="Willett C.S."/>
            <person name="Edmands S."/>
            <person name="Li W."/>
            <person name="Burton R.S."/>
        </authorList>
    </citation>
    <scope>NUCLEOTIDE SEQUENCE [LARGE SCALE GENOMIC DNA]</scope>
    <source>
        <strain evidence="23 24">San Diego</strain>
    </source>
</reference>
<dbReference type="Proteomes" id="UP000318571">
    <property type="component" value="Chromosome 5"/>
</dbReference>
<dbReference type="OMA" id="IERCDSA"/>
<organism evidence="23 24">
    <name type="scientific">Tigriopus californicus</name>
    <name type="common">Marine copepod</name>
    <dbReference type="NCBI Taxonomy" id="6832"/>
    <lineage>
        <taxon>Eukaryota</taxon>
        <taxon>Metazoa</taxon>
        <taxon>Ecdysozoa</taxon>
        <taxon>Arthropoda</taxon>
        <taxon>Crustacea</taxon>
        <taxon>Multicrustacea</taxon>
        <taxon>Hexanauplia</taxon>
        <taxon>Copepoda</taxon>
        <taxon>Harpacticoida</taxon>
        <taxon>Harpacticidae</taxon>
        <taxon>Tigriopus</taxon>
    </lineage>
</organism>
<comment type="subcellular location">
    <subcellularLocation>
        <location evidence="15">Cell membrane</location>
        <location evidence="15">Sarcolemma</location>
        <topology evidence="15">Single-pass type IV membrane protein</topology>
    </subcellularLocation>
    <subcellularLocation>
        <location evidence="1">Cytoplasm</location>
        <location evidence="1">Cytoskeleton</location>
        <location evidence="1">Microtubule organizing center</location>
        <location evidence="1">Centrosome</location>
    </subcellularLocation>
    <subcellularLocation>
        <location evidence="3">Endoplasmic reticulum membrane</location>
        <topology evidence="3">Single-pass membrane protein</topology>
    </subcellularLocation>
    <subcellularLocation>
        <location evidence="2">Mitochondrion membrane</location>
        <topology evidence="2">Single-pass membrane protein</topology>
    </subcellularLocation>
</comment>
<evidence type="ECO:0000256" key="1">
    <source>
        <dbReference type="ARBA" id="ARBA00004300"/>
    </source>
</evidence>
<evidence type="ECO:0000256" key="10">
    <source>
        <dbReference type="ARBA" id="ARBA00023054"/>
    </source>
</evidence>
<evidence type="ECO:0000256" key="6">
    <source>
        <dbReference type="ARBA" id="ARBA00022553"/>
    </source>
</evidence>
<keyword evidence="4" id="KW-1003">Cell membrane</keyword>
<feature type="transmembrane region" description="Helical" evidence="21">
    <location>
        <begin position="568"/>
        <end position="591"/>
    </location>
</feature>
<accession>A0A553PF90</accession>
<keyword evidence="5" id="KW-0963">Cytoplasm</keyword>
<feature type="region of interest" description="Disordered" evidence="20">
    <location>
        <begin position="343"/>
        <end position="420"/>
    </location>
</feature>
<evidence type="ECO:0000256" key="9">
    <source>
        <dbReference type="ARBA" id="ARBA00022989"/>
    </source>
</evidence>
<evidence type="ECO:0000256" key="3">
    <source>
        <dbReference type="ARBA" id="ARBA00004389"/>
    </source>
</evidence>
<evidence type="ECO:0000256" key="18">
    <source>
        <dbReference type="ARBA" id="ARBA00074026"/>
    </source>
</evidence>
<evidence type="ECO:0000256" key="21">
    <source>
        <dbReference type="SAM" id="Phobius"/>
    </source>
</evidence>
<dbReference type="Pfam" id="PF00498">
    <property type="entry name" value="FHA"/>
    <property type="match status" value="1"/>
</dbReference>